<evidence type="ECO:0000256" key="1">
    <source>
        <dbReference type="ARBA" id="ARBA00004496"/>
    </source>
</evidence>
<dbReference type="Gene3D" id="3.30.470.110">
    <property type="match status" value="1"/>
</dbReference>
<dbReference type="GO" id="GO:0005524">
    <property type="term" value="F:ATP binding"/>
    <property type="evidence" value="ECO:0007669"/>
    <property type="project" value="UniProtKB-KW"/>
</dbReference>
<comment type="catalytic activity">
    <reaction evidence="9">
        <text>oxaloacetate + acetyl-CoA + ADP + phosphate = citrate + ATP + CoA</text>
        <dbReference type="Rhea" id="RHEA:21160"/>
        <dbReference type="ChEBI" id="CHEBI:16452"/>
        <dbReference type="ChEBI" id="CHEBI:16947"/>
        <dbReference type="ChEBI" id="CHEBI:30616"/>
        <dbReference type="ChEBI" id="CHEBI:43474"/>
        <dbReference type="ChEBI" id="CHEBI:57287"/>
        <dbReference type="ChEBI" id="CHEBI:57288"/>
        <dbReference type="ChEBI" id="CHEBI:456216"/>
        <dbReference type="EC" id="2.3.3.8"/>
    </reaction>
</comment>
<reference evidence="13" key="1">
    <citation type="submission" date="2016-10" db="EMBL/GenBank/DDBJ databases">
        <authorList>
            <person name="Varghese N."/>
            <person name="Submissions S."/>
        </authorList>
    </citation>
    <scope>NUCLEOTIDE SEQUENCE [LARGE SCALE GENOMIC DNA]</scope>
    <source>
        <strain evidence="13">DSM 8415</strain>
    </source>
</reference>
<organism evidence="12 13">
    <name type="scientific">Desulfurella multipotens</name>
    <dbReference type="NCBI Taxonomy" id="79269"/>
    <lineage>
        <taxon>Bacteria</taxon>
        <taxon>Pseudomonadati</taxon>
        <taxon>Campylobacterota</taxon>
        <taxon>Desulfurellia</taxon>
        <taxon>Desulfurellales</taxon>
        <taxon>Desulfurellaceae</taxon>
        <taxon>Desulfurella</taxon>
    </lineage>
</organism>
<dbReference type="RefSeq" id="WP_092128213.1">
    <property type="nucleotide sequence ID" value="NZ_FMYU01000004.1"/>
</dbReference>
<accession>A0A1G6KYH4</accession>
<evidence type="ECO:0000259" key="11">
    <source>
        <dbReference type="Pfam" id="PF24948"/>
    </source>
</evidence>
<dbReference type="EMBL" id="FMYU01000004">
    <property type="protein sequence ID" value="SDC36130.1"/>
    <property type="molecule type" value="Genomic_DNA"/>
</dbReference>
<evidence type="ECO:0000256" key="8">
    <source>
        <dbReference type="ARBA" id="ARBA00023315"/>
    </source>
</evidence>
<evidence type="ECO:0000256" key="5">
    <source>
        <dbReference type="ARBA" id="ARBA00022741"/>
    </source>
</evidence>
<evidence type="ECO:0000256" key="9">
    <source>
        <dbReference type="ARBA" id="ARBA00047593"/>
    </source>
</evidence>
<keyword evidence="3" id="KW-0444">Lipid biosynthesis</keyword>
<dbReference type="GO" id="GO:0004775">
    <property type="term" value="F:succinate-CoA ligase (ADP-forming) activity"/>
    <property type="evidence" value="ECO:0007669"/>
    <property type="project" value="TreeGrafter"/>
</dbReference>
<evidence type="ECO:0000256" key="7">
    <source>
        <dbReference type="ARBA" id="ARBA00023098"/>
    </source>
</evidence>
<dbReference type="Pfam" id="PF16114">
    <property type="entry name" value="Citrate_bind"/>
    <property type="match status" value="1"/>
</dbReference>
<evidence type="ECO:0000313" key="13">
    <source>
        <dbReference type="Proteomes" id="UP000199411"/>
    </source>
</evidence>
<evidence type="ECO:0000313" key="12">
    <source>
        <dbReference type="EMBL" id="SDC36130.1"/>
    </source>
</evidence>
<dbReference type="PANTHER" id="PTHR11815:SF10">
    <property type="entry name" value="SUCCINATE--COA LIGASE [GDP-FORMING] SUBUNIT BETA, MITOCHONDRIAL"/>
    <property type="match status" value="1"/>
</dbReference>
<dbReference type="InterPro" id="IPR056749">
    <property type="entry name" value="Citrate_synth_N"/>
</dbReference>
<evidence type="ECO:0000256" key="6">
    <source>
        <dbReference type="ARBA" id="ARBA00022840"/>
    </source>
</evidence>
<keyword evidence="8" id="KW-0012">Acyltransferase</keyword>
<comment type="subcellular location">
    <subcellularLocation>
        <location evidence="1">Cytoplasm</location>
    </subcellularLocation>
</comment>
<keyword evidence="6" id="KW-0067">ATP-binding</keyword>
<gene>
    <name evidence="12" type="ORF">SAMN05660835_00730</name>
</gene>
<dbReference type="PANTHER" id="PTHR11815">
    <property type="entry name" value="SUCCINYL-COA SYNTHETASE BETA CHAIN"/>
    <property type="match status" value="1"/>
</dbReference>
<proteinExistence type="predicted"/>
<dbReference type="GO" id="GO:0006629">
    <property type="term" value="P:lipid metabolic process"/>
    <property type="evidence" value="ECO:0007669"/>
    <property type="project" value="UniProtKB-KW"/>
</dbReference>
<name>A0A1G6KYH4_9BACT</name>
<dbReference type="GO" id="GO:0003878">
    <property type="term" value="F:ATP citrate synthase activity"/>
    <property type="evidence" value="ECO:0007669"/>
    <property type="project" value="UniProtKB-EC"/>
</dbReference>
<dbReference type="GO" id="GO:0016829">
    <property type="term" value="F:lyase activity"/>
    <property type="evidence" value="ECO:0007669"/>
    <property type="project" value="UniProtKB-KW"/>
</dbReference>
<keyword evidence="5" id="KW-0547">Nucleotide-binding</keyword>
<feature type="domain" description="ATP-citrate synthase citrate-binding" evidence="10">
    <location>
        <begin position="252"/>
        <end position="428"/>
    </location>
</feature>
<sequence length="446" mass="50718">MAERGIREFDAKRILHKNWESYFGNKLIYDFKSLLVTQHTNFESMVSEYTWLDKVPLVVKPDMLFGNRGKLGLVYFKKETPGDIFLKDAIEWIKQKSKQSISIKSTKGYLTHFLIEPFLKHSTKDESFVAFSMDEDADNIYMSAYGGIDIEEHWDKTTCCKIPIFASKEEIISIINSNIPSEIQNKLVYAEFVANAYQFFKDLHFTYFEINPLVIFDNRVFVLDLVAKVDDTAMYLVGKKWGDIEFTQGFSRPLSKEEKYIKELDKNSGASLKLTILNPKGKIWLLIAGGGASVVYADAVANLGYADELANYGEYSGNPSRSEVREYTETILNLMTKESINNQKKILLIGGAIANFTDVSKTFDGIIDAFFKYSEKLKQTGVKIYVRRGGPNYLQGLNKIKNAALELGLDIEVYGPEVFITDIVDRAILNKEIESGVKNESRIHIV</sequence>
<keyword evidence="4" id="KW-0808">Transferase</keyword>
<keyword evidence="7" id="KW-0443">Lipid metabolism</keyword>
<dbReference type="OrthoDB" id="9179at2"/>
<keyword evidence="13" id="KW-1185">Reference proteome</keyword>
<dbReference type="AlphaFoldDB" id="A0A1G6KYH4"/>
<dbReference type="FunFam" id="3.40.50.261:FF:000008">
    <property type="entry name" value="ATP-citrate synthase alpha chain protein"/>
    <property type="match status" value="1"/>
</dbReference>
<dbReference type="SUPFAM" id="SSF56059">
    <property type="entry name" value="Glutathione synthetase ATP-binding domain-like"/>
    <property type="match status" value="1"/>
</dbReference>
<evidence type="ECO:0000259" key="10">
    <source>
        <dbReference type="Pfam" id="PF16114"/>
    </source>
</evidence>
<protein>
    <submittedName>
        <fullName evidence="12">ATP-citrate lyase beta-subunit</fullName>
    </submittedName>
</protein>
<dbReference type="GO" id="GO:0042709">
    <property type="term" value="C:succinate-CoA ligase complex"/>
    <property type="evidence" value="ECO:0007669"/>
    <property type="project" value="TreeGrafter"/>
</dbReference>
<evidence type="ECO:0000256" key="3">
    <source>
        <dbReference type="ARBA" id="ARBA00022516"/>
    </source>
</evidence>
<dbReference type="GO" id="GO:0006099">
    <property type="term" value="P:tricarboxylic acid cycle"/>
    <property type="evidence" value="ECO:0007669"/>
    <property type="project" value="TreeGrafter"/>
</dbReference>
<dbReference type="InterPro" id="IPR032263">
    <property type="entry name" value="Citrate-bd"/>
</dbReference>
<dbReference type="GO" id="GO:0006104">
    <property type="term" value="P:succinyl-CoA metabolic process"/>
    <property type="evidence" value="ECO:0007669"/>
    <property type="project" value="TreeGrafter"/>
</dbReference>
<evidence type="ECO:0000256" key="4">
    <source>
        <dbReference type="ARBA" id="ARBA00022679"/>
    </source>
</evidence>
<dbReference type="SUPFAM" id="SSF52210">
    <property type="entry name" value="Succinyl-CoA synthetase domains"/>
    <property type="match status" value="1"/>
</dbReference>
<dbReference type="InterPro" id="IPR016102">
    <property type="entry name" value="Succinyl-CoA_synth-like"/>
</dbReference>
<keyword evidence="2" id="KW-0963">Cytoplasm</keyword>
<keyword evidence="12" id="KW-0456">Lyase</keyword>
<evidence type="ECO:0000256" key="2">
    <source>
        <dbReference type="ARBA" id="ARBA00022490"/>
    </source>
</evidence>
<feature type="domain" description="ATP-citrate synthase ATP-grasp" evidence="11">
    <location>
        <begin position="3"/>
        <end position="241"/>
    </location>
</feature>
<dbReference type="Pfam" id="PF24948">
    <property type="entry name" value="Citrate_synth_N"/>
    <property type="match status" value="1"/>
</dbReference>
<dbReference type="Gene3D" id="3.40.50.261">
    <property type="entry name" value="Succinyl-CoA synthetase domains"/>
    <property type="match status" value="1"/>
</dbReference>
<dbReference type="Proteomes" id="UP000199411">
    <property type="component" value="Unassembled WGS sequence"/>
</dbReference>